<dbReference type="PANTHER" id="PTHR24171:SF10">
    <property type="entry name" value="ANKYRIN REPEAT DOMAIN-CONTAINING PROTEIN 29-LIKE"/>
    <property type="match status" value="1"/>
</dbReference>
<evidence type="ECO:0000256" key="1">
    <source>
        <dbReference type="ARBA" id="ARBA00022737"/>
    </source>
</evidence>
<evidence type="ECO:0000313" key="5">
    <source>
        <dbReference type="Proteomes" id="UP000559256"/>
    </source>
</evidence>
<evidence type="ECO:0000256" key="3">
    <source>
        <dbReference type="PROSITE-ProRule" id="PRU00023"/>
    </source>
</evidence>
<accession>A0A8H5FD17</accession>
<reference evidence="4 5" key="1">
    <citation type="journal article" date="2020" name="ISME J.">
        <title>Uncovering the hidden diversity of litter-decomposition mechanisms in mushroom-forming fungi.</title>
        <authorList>
            <person name="Floudas D."/>
            <person name="Bentzer J."/>
            <person name="Ahren D."/>
            <person name="Johansson T."/>
            <person name="Persson P."/>
            <person name="Tunlid A."/>
        </authorList>
    </citation>
    <scope>NUCLEOTIDE SEQUENCE [LARGE SCALE GENOMIC DNA]</scope>
    <source>
        <strain evidence="4 5">CBS 291.85</strain>
    </source>
</reference>
<dbReference type="PANTHER" id="PTHR24171">
    <property type="entry name" value="ANKYRIN REPEAT DOMAIN-CONTAINING PROTEIN 39-RELATED"/>
    <property type="match status" value="1"/>
</dbReference>
<dbReference type="Proteomes" id="UP000559256">
    <property type="component" value="Unassembled WGS sequence"/>
</dbReference>
<gene>
    <name evidence="4" type="ORF">D9758_016944</name>
</gene>
<keyword evidence="5" id="KW-1185">Reference proteome</keyword>
<feature type="repeat" description="ANK" evidence="3">
    <location>
        <begin position="212"/>
        <end position="244"/>
    </location>
</feature>
<name>A0A8H5FD17_9AGAR</name>
<proteinExistence type="predicted"/>
<dbReference type="Gene3D" id="1.25.40.20">
    <property type="entry name" value="Ankyrin repeat-containing domain"/>
    <property type="match status" value="1"/>
</dbReference>
<feature type="repeat" description="ANK" evidence="3">
    <location>
        <begin position="249"/>
        <end position="277"/>
    </location>
</feature>
<evidence type="ECO:0000313" key="4">
    <source>
        <dbReference type="EMBL" id="KAF5332354.1"/>
    </source>
</evidence>
<keyword evidence="1" id="KW-0677">Repeat</keyword>
<dbReference type="EMBL" id="JAACJM010000310">
    <property type="protein sequence ID" value="KAF5332354.1"/>
    <property type="molecule type" value="Genomic_DNA"/>
</dbReference>
<dbReference type="OrthoDB" id="194358at2759"/>
<organism evidence="4 5">
    <name type="scientific">Tetrapyrgos nigripes</name>
    <dbReference type="NCBI Taxonomy" id="182062"/>
    <lineage>
        <taxon>Eukaryota</taxon>
        <taxon>Fungi</taxon>
        <taxon>Dikarya</taxon>
        <taxon>Basidiomycota</taxon>
        <taxon>Agaricomycotina</taxon>
        <taxon>Agaricomycetes</taxon>
        <taxon>Agaricomycetidae</taxon>
        <taxon>Agaricales</taxon>
        <taxon>Marasmiineae</taxon>
        <taxon>Marasmiaceae</taxon>
        <taxon>Tetrapyrgos</taxon>
    </lineage>
</organism>
<dbReference type="SUPFAM" id="SSF48403">
    <property type="entry name" value="Ankyrin repeat"/>
    <property type="match status" value="1"/>
</dbReference>
<feature type="repeat" description="ANK" evidence="3">
    <location>
        <begin position="179"/>
        <end position="211"/>
    </location>
</feature>
<dbReference type="AlphaFoldDB" id="A0A8H5FD17"/>
<keyword evidence="2 3" id="KW-0040">ANK repeat</keyword>
<comment type="caution">
    <text evidence="4">The sequence shown here is derived from an EMBL/GenBank/DDBJ whole genome shotgun (WGS) entry which is preliminary data.</text>
</comment>
<evidence type="ECO:0000256" key="2">
    <source>
        <dbReference type="ARBA" id="ARBA00023043"/>
    </source>
</evidence>
<dbReference type="SMART" id="SM00248">
    <property type="entry name" value="ANK"/>
    <property type="match status" value="4"/>
</dbReference>
<sequence>MSIPQWPSLPSNSIQAAEATFLKPNGYDSWHSRWNTSLLHNPYTRHHSILADCIKWLQSLQSNDSMQDIVGQALHGIMKEHIIREDNGKLQYFRPALKCYIDNLDLKLILSWILSTPRIGNEEYKTSLRTEWEKARAKFHGFPQVELEGGLIDEAKSGNLHHVKFLIAMGADVNAEGGDYGFALQAAAYHGHMEIVRYLVEKGADVNAEGGHFVFALQAAAGYGHLEIVRYLVEKGADVNAEGGYFGFALQAAAANGHLEIVRYLVEKGADVNAEGGYFGLHCRQQQLWDT</sequence>
<dbReference type="PROSITE" id="PS50297">
    <property type="entry name" value="ANK_REP_REGION"/>
    <property type="match status" value="3"/>
</dbReference>
<protein>
    <submittedName>
        <fullName evidence="4">Uncharacterized protein</fullName>
    </submittedName>
</protein>
<dbReference type="Pfam" id="PF12796">
    <property type="entry name" value="Ank_2"/>
    <property type="match status" value="2"/>
</dbReference>
<dbReference type="InterPro" id="IPR002110">
    <property type="entry name" value="Ankyrin_rpt"/>
</dbReference>
<dbReference type="PROSITE" id="PS50088">
    <property type="entry name" value="ANK_REPEAT"/>
    <property type="match status" value="3"/>
</dbReference>
<dbReference type="InterPro" id="IPR036770">
    <property type="entry name" value="Ankyrin_rpt-contain_sf"/>
</dbReference>